<keyword evidence="2" id="KW-1185">Reference proteome</keyword>
<dbReference type="EMBL" id="BPLQ01014439">
    <property type="protein sequence ID" value="GIY79730.1"/>
    <property type="molecule type" value="Genomic_DNA"/>
</dbReference>
<protein>
    <submittedName>
        <fullName evidence="1">Uncharacterized protein</fullName>
    </submittedName>
</protein>
<sequence length="87" mass="9543">MKFLDNSWFSETTSGVGGNIQLGLKRQQHAALSRIARARSASKRLPWGQTIRNSFSISLIFSTPAPPFQIVAGKDRLRANSFPGPIS</sequence>
<organism evidence="1 2">
    <name type="scientific">Caerostris darwini</name>
    <dbReference type="NCBI Taxonomy" id="1538125"/>
    <lineage>
        <taxon>Eukaryota</taxon>
        <taxon>Metazoa</taxon>
        <taxon>Ecdysozoa</taxon>
        <taxon>Arthropoda</taxon>
        <taxon>Chelicerata</taxon>
        <taxon>Arachnida</taxon>
        <taxon>Araneae</taxon>
        <taxon>Araneomorphae</taxon>
        <taxon>Entelegynae</taxon>
        <taxon>Araneoidea</taxon>
        <taxon>Araneidae</taxon>
        <taxon>Caerostris</taxon>
    </lineage>
</organism>
<comment type="caution">
    <text evidence="1">The sequence shown here is derived from an EMBL/GenBank/DDBJ whole genome shotgun (WGS) entry which is preliminary data.</text>
</comment>
<dbReference type="AlphaFoldDB" id="A0AAV4WCE1"/>
<accession>A0AAV4WCE1</accession>
<proteinExistence type="predicted"/>
<evidence type="ECO:0000313" key="1">
    <source>
        <dbReference type="EMBL" id="GIY79730.1"/>
    </source>
</evidence>
<reference evidence="1 2" key="1">
    <citation type="submission" date="2021-06" db="EMBL/GenBank/DDBJ databases">
        <title>Caerostris darwini draft genome.</title>
        <authorList>
            <person name="Kono N."/>
            <person name="Arakawa K."/>
        </authorList>
    </citation>
    <scope>NUCLEOTIDE SEQUENCE [LARGE SCALE GENOMIC DNA]</scope>
</reference>
<dbReference type="Proteomes" id="UP001054837">
    <property type="component" value="Unassembled WGS sequence"/>
</dbReference>
<name>A0AAV4WCE1_9ARAC</name>
<gene>
    <name evidence="1" type="ORF">CDAR_448981</name>
</gene>
<evidence type="ECO:0000313" key="2">
    <source>
        <dbReference type="Proteomes" id="UP001054837"/>
    </source>
</evidence>